<dbReference type="AlphaFoldDB" id="A0A9N8DTB4"/>
<evidence type="ECO:0000313" key="3">
    <source>
        <dbReference type="Proteomes" id="UP001153069"/>
    </source>
</evidence>
<dbReference type="OrthoDB" id="549039at2759"/>
<keyword evidence="1" id="KW-1133">Transmembrane helix</keyword>
<dbReference type="Proteomes" id="UP001153069">
    <property type="component" value="Unassembled WGS sequence"/>
</dbReference>
<name>A0A9N8DTB4_9STRA</name>
<evidence type="ECO:0000313" key="2">
    <source>
        <dbReference type="EMBL" id="CAB9507960.1"/>
    </source>
</evidence>
<dbReference type="EMBL" id="CAICTM010000325">
    <property type="protein sequence ID" value="CAB9507960.1"/>
    <property type="molecule type" value="Genomic_DNA"/>
</dbReference>
<keyword evidence="1" id="KW-0472">Membrane</keyword>
<sequence length="173" mass="19244">MSSSDESSRVESHAMNAPEQTAVQDLLLLDRTDVWIGQILPFLGIGHYAFVGAVNKRMKYLYKEYCEKGVDSPPLALRGGRYKVCTQIAKLGNLAVFQWASSMGFNPSWTSKTRQAAAREGHLDVLQQALENGRPWDAGSAARGGHLHVLEWLHEQELHGCSLWTTRSFDLGT</sequence>
<keyword evidence="1" id="KW-0812">Transmembrane</keyword>
<dbReference type="SUPFAM" id="SSF140860">
    <property type="entry name" value="Pseudo ankyrin repeat-like"/>
    <property type="match status" value="1"/>
</dbReference>
<feature type="transmembrane region" description="Helical" evidence="1">
    <location>
        <begin position="35"/>
        <end position="54"/>
    </location>
</feature>
<keyword evidence="3" id="KW-1185">Reference proteome</keyword>
<evidence type="ECO:0000256" key="1">
    <source>
        <dbReference type="SAM" id="Phobius"/>
    </source>
</evidence>
<comment type="caution">
    <text evidence="2">The sequence shown here is derived from an EMBL/GenBank/DDBJ whole genome shotgun (WGS) entry which is preliminary data.</text>
</comment>
<reference evidence="2" key="1">
    <citation type="submission" date="2020-06" db="EMBL/GenBank/DDBJ databases">
        <authorList>
            <consortium name="Plant Systems Biology data submission"/>
        </authorList>
    </citation>
    <scope>NUCLEOTIDE SEQUENCE</scope>
    <source>
        <strain evidence="2">D6</strain>
    </source>
</reference>
<accession>A0A9N8DTB4</accession>
<organism evidence="2 3">
    <name type="scientific">Seminavis robusta</name>
    <dbReference type="NCBI Taxonomy" id="568900"/>
    <lineage>
        <taxon>Eukaryota</taxon>
        <taxon>Sar</taxon>
        <taxon>Stramenopiles</taxon>
        <taxon>Ochrophyta</taxon>
        <taxon>Bacillariophyta</taxon>
        <taxon>Bacillariophyceae</taxon>
        <taxon>Bacillariophycidae</taxon>
        <taxon>Naviculales</taxon>
        <taxon>Naviculaceae</taxon>
        <taxon>Seminavis</taxon>
    </lineage>
</organism>
<protein>
    <submittedName>
        <fullName evidence="2">Uncharacterized protein</fullName>
    </submittedName>
</protein>
<gene>
    <name evidence="2" type="ORF">SEMRO_326_G118240.1</name>
</gene>
<proteinExistence type="predicted"/>